<dbReference type="EMBL" id="LT962688">
    <property type="protein sequence ID" value="SOR26781.1"/>
    <property type="molecule type" value="Genomic_DNA"/>
</dbReference>
<dbReference type="AlphaFoldDB" id="A0A2N9AHF4"/>
<dbReference type="Proteomes" id="UP000233769">
    <property type="component" value="Chromosome tk0001"/>
</dbReference>
<proteinExistence type="predicted"/>
<evidence type="ECO:0000313" key="2">
    <source>
        <dbReference type="Proteomes" id="UP000233769"/>
    </source>
</evidence>
<gene>
    <name evidence="1" type="ORF">TK0001_0179</name>
</gene>
<protein>
    <submittedName>
        <fullName evidence="1">Uncharacterized protein</fullName>
    </submittedName>
</protein>
<accession>A0A2N9AHF4</accession>
<reference evidence="2" key="1">
    <citation type="submission" date="2017-10" db="EMBL/GenBank/DDBJ databases">
        <authorList>
            <person name="Regsiter A."/>
            <person name="William W."/>
        </authorList>
    </citation>
    <scope>NUCLEOTIDE SEQUENCE [LARGE SCALE GENOMIC DNA]</scope>
</reference>
<name>A0A2N9AHF4_METEX</name>
<organism evidence="1 2">
    <name type="scientific">Methylorubrum extorquens</name>
    <name type="common">Methylobacterium dichloromethanicum</name>
    <name type="synonym">Methylobacterium extorquens</name>
    <dbReference type="NCBI Taxonomy" id="408"/>
    <lineage>
        <taxon>Bacteria</taxon>
        <taxon>Pseudomonadati</taxon>
        <taxon>Pseudomonadota</taxon>
        <taxon>Alphaproteobacteria</taxon>
        <taxon>Hyphomicrobiales</taxon>
        <taxon>Methylobacteriaceae</taxon>
        <taxon>Methylorubrum</taxon>
    </lineage>
</organism>
<sequence>MAGSGWSAWLNGAHMGGLVGLVLREGEGARRSAAGSGGAIVQRQRRREIGDHGGALGGGIGKSVNVKLRGARRLSQADPSHGVRGSLDAGDVQGGSEAGLVAAHGDHDGGSGLDGVIRTDIVDADDVALGRTAAPSGKGNRCRAAQPGHRAQALLTDLWRRRTLAAHPVFLTAPVQGWLVGHRRLQRGVAMGDHTNSVFPVNTKMTLCRYRSRGHVLTCPRLSTGREILPPTRSTTLRHRSTIERKVNMPEGL</sequence>
<evidence type="ECO:0000313" key="1">
    <source>
        <dbReference type="EMBL" id="SOR26781.1"/>
    </source>
</evidence>